<evidence type="ECO:0000256" key="10">
    <source>
        <dbReference type="ARBA" id="ARBA00022729"/>
    </source>
</evidence>
<evidence type="ECO:0000256" key="17">
    <source>
        <dbReference type="SAM" id="MobiDB-lite"/>
    </source>
</evidence>
<keyword evidence="14" id="KW-0961">Cell wall biogenesis/degradation</keyword>
<evidence type="ECO:0000313" key="20">
    <source>
        <dbReference type="EMBL" id="SEW03247.1"/>
    </source>
</evidence>
<proteinExistence type="inferred from homology"/>
<feature type="region of interest" description="Disordered" evidence="17">
    <location>
        <begin position="904"/>
        <end position="941"/>
    </location>
</feature>
<dbReference type="SMART" id="SM00644">
    <property type="entry name" value="Ami_2"/>
    <property type="match status" value="1"/>
</dbReference>
<evidence type="ECO:0000256" key="15">
    <source>
        <dbReference type="ARBA" id="ARBA00034414"/>
    </source>
</evidence>
<keyword evidence="10 18" id="KW-0732">Signal</keyword>
<keyword evidence="11" id="KW-0677">Repeat</keyword>
<comment type="subunit">
    <text evidence="5">Oligomer; forms a ring structure at the cell surface which is important for efficient partitioning of daughter cells after cell division.</text>
</comment>
<keyword evidence="12" id="KW-0378">Hydrolase</keyword>
<reference evidence="20 21" key="1">
    <citation type="submission" date="2016-10" db="EMBL/GenBank/DDBJ databases">
        <authorList>
            <person name="Varghese N."/>
            <person name="Submissions S."/>
        </authorList>
    </citation>
    <scope>NUCLEOTIDE SEQUENCE [LARGE SCALE GENOMIC DNA]</scope>
    <source>
        <strain evidence="20 21">IBRC-M10081</strain>
    </source>
</reference>
<dbReference type="SUPFAM" id="SSF82057">
    <property type="entry name" value="Prokaryotic SH3-related domain"/>
    <property type="match status" value="1"/>
</dbReference>
<protein>
    <recommendedName>
        <fullName evidence="8">Bifunctional autolysin</fullName>
        <ecNumber evidence="7">3.2.1.96</ecNumber>
        <ecNumber evidence="6">3.5.1.28</ecNumber>
    </recommendedName>
</protein>
<dbReference type="SMART" id="SM00047">
    <property type="entry name" value="LYZ2"/>
    <property type="match status" value="1"/>
</dbReference>
<keyword evidence="9" id="KW-0964">Secreted</keyword>
<feature type="chain" id="PRO_5024974547" description="Bifunctional autolysin" evidence="18">
    <location>
        <begin position="28"/>
        <end position="1375"/>
    </location>
</feature>
<evidence type="ECO:0000256" key="11">
    <source>
        <dbReference type="ARBA" id="ARBA00022737"/>
    </source>
</evidence>
<feature type="coiled-coil region" evidence="16">
    <location>
        <begin position="254"/>
        <end position="281"/>
    </location>
</feature>
<evidence type="ECO:0000313" key="21">
    <source>
        <dbReference type="Proteomes" id="UP000243605"/>
    </source>
</evidence>
<dbReference type="OrthoDB" id="9816557at2"/>
<evidence type="ECO:0000256" key="2">
    <source>
        <dbReference type="ARBA" id="ARBA00004613"/>
    </source>
</evidence>
<evidence type="ECO:0000256" key="7">
    <source>
        <dbReference type="ARBA" id="ARBA00012566"/>
    </source>
</evidence>
<dbReference type="GO" id="GO:0004040">
    <property type="term" value="F:amidase activity"/>
    <property type="evidence" value="ECO:0007669"/>
    <property type="project" value="InterPro"/>
</dbReference>
<evidence type="ECO:0000256" key="14">
    <source>
        <dbReference type="ARBA" id="ARBA00023316"/>
    </source>
</evidence>
<keyword evidence="16" id="KW-0175">Coiled coil</keyword>
<name>A0A662Z3H5_9STAP</name>
<organism evidence="20 21">
    <name type="scientific">Aliicoccus persicus</name>
    <dbReference type="NCBI Taxonomy" id="930138"/>
    <lineage>
        <taxon>Bacteria</taxon>
        <taxon>Bacillati</taxon>
        <taxon>Bacillota</taxon>
        <taxon>Bacilli</taxon>
        <taxon>Bacillales</taxon>
        <taxon>Staphylococcaceae</taxon>
        <taxon>Aliicoccus</taxon>
    </lineage>
</organism>
<dbReference type="InterPro" id="IPR038200">
    <property type="entry name" value="GW_dom_sf"/>
</dbReference>
<dbReference type="InterPro" id="IPR002901">
    <property type="entry name" value="MGlyc_endo_b_GlcNAc-like_dom"/>
</dbReference>
<evidence type="ECO:0000256" key="3">
    <source>
        <dbReference type="ARBA" id="ARBA00006088"/>
    </source>
</evidence>
<dbReference type="Gene3D" id="2.30.30.170">
    <property type="match status" value="5"/>
</dbReference>
<dbReference type="EC" id="3.2.1.96" evidence="7"/>
<dbReference type="Pfam" id="PF01832">
    <property type="entry name" value="Glucosaminidase"/>
    <property type="match status" value="1"/>
</dbReference>
<evidence type="ECO:0000256" key="13">
    <source>
        <dbReference type="ARBA" id="ARBA00023268"/>
    </source>
</evidence>
<feature type="region of interest" description="Disordered" evidence="17">
    <location>
        <begin position="805"/>
        <end position="833"/>
    </location>
</feature>
<evidence type="ECO:0000256" key="5">
    <source>
        <dbReference type="ARBA" id="ARBA00011697"/>
    </source>
</evidence>
<evidence type="ECO:0000256" key="8">
    <source>
        <dbReference type="ARBA" id="ARBA00016987"/>
    </source>
</evidence>
<dbReference type="Gene3D" id="3.40.80.10">
    <property type="entry name" value="Peptidoglycan recognition protein-like"/>
    <property type="match status" value="1"/>
</dbReference>
<keyword evidence="13" id="KW-0511">Multifunctional enzyme</keyword>
<comment type="subcellular location">
    <subcellularLocation>
        <location evidence="2">Secreted</location>
    </subcellularLocation>
</comment>
<evidence type="ECO:0000259" key="19">
    <source>
        <dbReference type="PROSITE" id="PS51780"/>
    </source>
</evidence>
<evidence type="ECO:0000256" key="12">
    <source>
        <dbReference type="ARBA" id="ARBA00022801"/>
    </source>
</evidence>
<comment type="similarity">
    <text evidence="3">In the N-terminal section; belongs to the N-acetylmuramoyl-L-alanine amidase 2 family.</text>
</comment>
<dbReference type="GO" id="GO:0008745">
    <property type="term" value="F:N-acetylmuramoyl-L-alanine amidase activity"/>
    <property type="evidence" value="ECO:0007669"/>
    <property type="project" value="UniProtKB-EC"/>
</dbReference>
<comment type="similarity">
    <text evidence="4">In the C-terminal section; belongs to the glycosyl hydrolase 73 family.</text>
</comment>
<dbReference type="GO" id="GO:0033925">
    <property type="term" value="F:mannosyl-glycoprotein endo-beta-N-acetylglucosaminidase activity"/>
    <property type="evidence" value="ECO:0007669"/>
    <property type="project" value="UniProtKB-EC"/>
</dbReference>
<comment type="catalytic activity">
    <reaction evidence="1">
        <text>Hydrolyzes the link between N-acetylmuramoyl residues and L-amino acid residues in certain cell-wall glycopeptides.</text>
        <dbReference type="EC" id="3.5.1.28"/>
    </reaction>
</comment>
<evidence type="ECO:0000256" key="18">
    <source>
        <dbReference type="SAM" id="SignalP"/>
    </source>
</evidence>
<dbReference type="GO" id="GO:0005576">
    <property type="term" value="C:extracellular region"/>
    <property type="evidence" value="ECO:0007669"/>
    <property type="project" value="UniProtKB-SubCell"/>
</dbReference>
<dbReference type="Proteomes" id="UP000243605">
    <property type="component" value="Unassembled WGS sequence"/>
</dbReference>
<dbReference type="PROSITE" id="PS51780">
    <property type="entry name" value="GW"/>
    <property type="match status" value="1"/>
</dbReference>
<dbReference type="InterPro" id="IPR025987">
    <property type="entry name" value="GW_dom"/>
</dbReference>
<evidence type="ECO:0000256" key="6">
    <source>
        <dbReference type="ARBA" id="ARBA00011901"/>
    </source>
</evidence>
<dbReference type="SUPFAM" id="SSF55846">
    <property type="entry name" value="N-acetylmuramoyl-L-alanine amidase-like"/>
    <property type="match status" value="1"/>
</dbReference>
<evidence type="ECO:0000256" key="1">
    <source>
        <dbReference type="ARBA" id="ARBA00001561"/>
    </source>
</evidence>
<feature type="domain" description="GW" evidence="19">
    <location>
        <begin position="530"/>
        <end position="603"/>
    </location>
</feature>
<accession>A0A662Z3H5</accession>
<dbReference type="CDD" id="cd06583">
    <property type="entry name" value="PGRP"/>
    <property type="match status" value="1"/>
</dbReference>
<dbReference type="RefSeq" id="WP_091475073.1">
    <property type="nucleotide sequence ID" value="NZ_JBHSAR010000005.1"/>
</dbReference>
<dbReference type="EMBL" id="FOIT01000003">
    <property type="protein sequence ID" value="SEW03247.1"/>
    <property type="molecule type" value="Genomic_DNA"/>
</dbReference>
<feature type="region of interest" description="Disordered" evidence="17">
    <location>
        <begin position="1009"/>
        <end position="1038"/>
    </location>
</feature>
<gene>
    <name evidence="20" type="ORF">SAMN05192557_1346</name>
</gene>
<feature type="signal peptide" evidence="18">
    <location>
        <begin position="1"/>
        <end position="27"/>
    </location>
</feature>
<dbReference type="Pfam" id="PF01510">
    <property type="entry name" value="Amidase_2"/>
    <property type="match status" value="1"/>
</dbReference>
<evidence type="ECO:0000256" key="4">
    <source>
        <dbReference type="ARBA" id="ARBA00007974"/>
    </source>
</evidence>
<dbReference type="EC" id="3.5.1.28" evidence="6"/>
<dbReference type="InterPro" id="IPR002502">
    <property type="entry name" value="Amidase_domain"/>
</dbReference>
<evidence type="ECO:0000256" key="9">
    <source>
        <dbReference type="ARBA" id="ARBA00022525"/>
    </source>
</evidence>
<comment type="catalytic activity">
    <reaction evidence="15">
        <text>an N(4)-(oligosaccharide-(1-&gt;3)-[oligosaccharide-(1-&gt;6)]-beta-D-Man-(1-&gt;4)-beta-D-GlcNAc-(1-&gt;4)-alpha-D-GlcNAc)-L-asparaginyl-[protein] + H2O = an oligosaccharide-(1-&gt;3)-[oligosaccharide-(1-&gt;6)]-beta-D-Man-(1-&gt;4)-D-GlcNAc + N(4)-(N-acetyl-beta-D-glucosaminyl)-L-asparaginyl-[protein]</text>
        <dbReference type="Rhea" id="RHEA:73067"/>
        <dbReference type="Rhea" id="RHEA-COMP:12603"/>
        <dbReference type="Rhea" id="RHEA-COMP:18176"/>
        <dbReference type="ChEBI" id="CHEBI:15377"/>
        <dbReference type="ChEBI" id="CHEBI:132248"/>
        <dbReference type="ChEBI" id="CHEBI:192714"/>
        <dbReference type="ChEBI" id="CHEBI:192715"/>
        <dbReference type="EC" id="3.2.1.96"/>
    </reaction>
</comment>
<evidence type="ECO:0000256" key="16">
    <source>
        <dbReference type="SAM" id="Coils"/>
    </source>
</evidence>
<dbReference type="GO" id="GO:0009253">
    <property type="term" value="P:peptidoglycan catabolic process"/>
    <property type="evidence" value="ECO:0007669"/>
    <property type="project" value="InterPro"/>
</dbReference>
<dbReference type="Pfam" id="PF13457">
    <property type="entry name" value="GW"/>
    <property type="match status" value="3"/>
</dbReference>
<keyword evidence="21" id="KW-1185">Reference proteome</keyword>
<dbReference type="Gene3D" id="1.10.530.10">
    <property type="match status" value="1"/>
</dbReference>
<dbReference type="GO" id="GO:0071555">
    <property type="term" value="P:cell wall organization"/>
    <property type="evidence" value="ECO:0007669"/>
    <property type="project" value="UniProtKB-KW"/>
</dbReference>
<feature type="region of interest" description="Disordered" evidence="17">
    <location>
        <begin position="598"/>
        <end position="641"/>
    </location>
</feature>
<dbReference type="InterPro" id="IPR036505">
    <property type="entry name" value="Amidase/PGRP_sf"/>
</dbReference>
<sequence>MMQKGKFIVPTILSTTALLTIHNTANADEYDINDEADENIQNIGDDVVETVETTEEVVSEEVVEEDLIQASDVIEIVEEDSDAQFDTYIEEESAEVVTEEVAEETETVDNLEPVDVDLLGDDVTIEEYEAPAEDVEEVPATEPADVVAEDDVVLETEMDVVAEDDTELDTQEDVVAEDDAELDTEEDVVAEDDTDVETEEDVVAEDDTELDIEEGVVAEDDADVETEEDVVAEDDTDVETEEDIVAEEVSEEEVPLSEEELAAIESAIENLTDEEKALILEEDAETLEVDEAFYQDVAAMLSAHDQELADEIYTWGKSETTTLSNAISDINRYIDRNGFNAPAVTYDHIAHLPEYAYQDGKGKPDGIVIHDVGNPDSTIHDEISYMSRNWQNAFVHAFVDKDHIIEIADTDNLAWGAGRYSNQRHIQIELVHHDNAHDFAKSINNYADYVANLLYKYKLPATDADSSNGDGSIWSHEGVSHILGGTASPDPHQYFEKFGYSYDEFVGLIGGKYDDLYHSRVNPSLNLPVEEGTTNQNITVNSNNRGVYGSVQDVRTSNGSQYAGQSFNVKRTAVYNYDTYYLLENASGTIGWMHEDDVTATSSAPSPTPTPKPTPDPKPDPKPTTPDPEPETSPVVNTGVESVDATPVQVLDGSVEIYASVYSSAANGVKATPHVGKTLYTTDTITRNNVKYFGVSTSANGPSIGWVKADELKNVNVKPAPTPPKVEKPSTGHKDEVVLKNSARILSSVFNQNNYHSPDAFGKDNLFASESYTHDSVKYFGVSKSVNGARLGWVKASDLAFINAGNTAAPTPKPDPKPDPKPTPTPPVQTPQVKDQVTFNNGAKVLSTVFNQSKSLDGSAFGKDDIYVTETYTHNNVKYYGVSKSVNGARLGWVKASDLSVANKANTPKPEATRPEETTPEVSTPAPTKPVNRPNTNVSRVNPESVKFNANNVRLYSSVYSGASISANPFASSNLFATETVTFDNVKYFGVSRTQNGARLGWVREQDLRFEPPTPSKPVIPTTPTTPDAGNESPALGSNAVRVGDDVNIYYSVFSDGAISSRPFSNSMLYTGETYKHNNVNYYSVSKKQNGPRLGWVRENDLRFVSVGVGGDISAPAPVRPEAPKDKVEFIDDVSIISDKNINFSLQDMLDKQVALSYKPQYNLGTSWRDASAEEVVKFLDPEYYNTEELKYAFLDLAKAQDIDPEILNERLLQNQGVLSNQGEAFSQAAKQYGVNEIYLISHAFLETGHGTSRLSSGVKLDSSGNLSEEGTAYYNMFGIGAVDNNALMGGAQRAQNMGWDTPEKAIVGGAQFIARNYLERGQNTLYSMRWNPENPGTHQYATDITWTEHNAKSMNRYYEQLGLDGKYYSRYNLR</sequence>